<sequence length="122" mass="13871">MNGTNPSIIVKYYEHPSTMNKKKKRSPGAWVFRPDSQLSRSSLRFLRRLGDKTARVLRFVSPQRPSRKISSSTGHASMARSRSLVDLHTTESHRAEAIEDCIEFLNSYSSLHRSSSVSFRAC</sequence>
<evidence type="ECO:0000313" key="2">
    <source>
        <dbReference type="EMBL" id="KAK4759416.1"/>
    </source>
</evidence>
<evidence type="ECO:0000313" key="3">
    <source>
        <dbReference type="Proteomes" id="UP001345219"/>
    </source>
</evidence>
<dbReference type="Proteomes" id="UP001345219">
    <property type="component" value="Chromosome 17"/>
</dbReference>
<gene>
    <name evidence="2" type="ORF">SAY87_022547</name>
</gene>
<dbReference type="AlphaFoldDB" id="A0AAN7K3Y4"/>
<dbReference type="EMBL" id="JAXIOK010000011">
    <property type="protein sequence ID" value="KAK4759416.1"/>
    <property type="molecule type" value="Genomic_DNA"/>
</dbReference>
<comment type="caution">
    <text evidence="2">The sequence shown here is derived from an EMBL/GenBank/DDBJ whole genome shotgun (WGS) entry which is preliminary data.</text>
</comment>
<organism evidence="2 3">
    <name type="scientific">Trapa incisa</name>
    <dbReference type="NCBI Taxonomy" id="236973"/>
    <lineage>
        <taxon>Eukaryota</taxon>
        <taxon>Viridiplantae</taxon>
        <taxon>Streptophyta</taxon>
        <taxon>Embryophyta</taxon>
        <taxon>Tracheophyta</taxon>
        <taxon>Spermatophyta</taxon>
        <taxon>Magnoliopsida</taxon>
        <taxon>eudicotyledons</taxon>
        <taxon>Gunneridae</taxon>
        <taxon>Pentapetalae</taxon>
        <taxon>rosids</taxon>
        <taxon>malvids</taxon>
        <taxon>Myrtales</taxon>
        <taxon>Lythraceae</taxon>
        <taxon>Trapa</taxon>
    </lineage>
</organism>
<dbReference type="PANTHER" id="PTHR34355">
    <property type="entry name" value="JOSEPHIN-LIKE PROTEIN"/>
    <property type="match status" value="1"/>
</dbReference>
<proteinExistence type="predicted"/>
<dbReference type="PANTHER" id="PTHR34355:SF1">
    <property type="entry name" value="JOSEPHIN-LIKE PROTEIN"/>
    <property type="match status" value="1"/>
</dbReference>
<reference evidence="2 3" key="1">
    <citation type="journal article" date="2023" name="Hortic Res">
        <title>Pangenome of water caltrop reveals structural variations and asymmetric subgenome divergence after allopolyploidization.</title>
        <authorList>
            <person name="Zhang X."/>
            <person name="Chen Y."/>
            <person name="Wang L."/>
            <person name="Yuan Y."/>
            <person name="Fang M."/>
            <person name="Shi L."/>
            <person name="Lu R."/>
            <person name="Comes H.P."/>
            <person name="Ma Y."/>
            <person name="Chen Y."/>
            <person name="Huang G."/>
            <person name="Zhou Y."/>
            <person name="Zheng Z."/>
            <person name="Qiu Y."/>
        </authorList>
    </citation>
    <scope>NUCLEOTIDE SEQUENCE [LARGE SCALE GENOMIC DNA]</scope>
    <source>
        <tissue evidence="2">Roots</tissue>
    </source>
</reference>
<protein>
    <recommendedName>
        <fullName evidence="4">Josephin-like protein</fullName>
    </recommendedName>
</protein>
<name>A0AAN7K3Y4_9MYRT</name>
<evidence type="ECO:0000256" key="1">
    <source>
        <dbReference type="SAM" id="MobiDB-lite"/>
    </source>
</evidence>
<feature type="region of interest" description="Disordered" evidence="1">
    <location>
        <begin position="62"/>
        <end position="85"/>
    </location>
</feature>
<keyword evidence="3" id="KW-1185">Reference proteome</keyword>
<evidence type="ECO:0008006" key="4">
    <source>
        <dbReference type="Google" id="ProtNLM"/>
    </source>
</evidence>
<accession>A0AAN7K3Y4</accession>